<dbReference type="Pfam" id="PF05547">
    <property type="entry name" value="Peptidase_M6"/>
    <property type="match status" value="1"/>
</dbReference>
<dbReference type="AlphaFoldDB" id="A0A6A7WDR1"/>
<dbReference type="PANTHER" id="PTHR41775:SF1">
    <property type="entry name" value="PEPTIDASE M6-LIKE DOMAIN-CONTAINING PROTEIN"/>
    <property type="match status" value="1"/>
</dbReference>
<accession>A0A6A7WDR1</accession>
<sequence>MMMKRNMKLLMLASLLGFVALSAQAVPAKKGVWRMVTLADGTQKRVELRGDEFCSYWVDAEGVSYNLDSESKRYVRVDANALQLRASQLRAKANQDRIERMAKARRMATKKSLGQTNGSYTGKKKGLIILVQYKDKKFKFGHNQKMYDRMANETGYNTSLGFVGSVKDYFLAQSNGQFELDFDVVGPYTLNHEYAYYGAPSGTSNDVRPRDMVYDACRLADPDVNYADYDWDGDGYVEQVYVLFAGLGQAAGGDENTIWPHESKLQYGNNGSYVSKDNNVTVNTYACGPELTLQYTPIAYRERVDGIGTLCHEFSHCLGYPDLYDTGNGGNFGMGEFDLMDAGSYNGESFCPPNYSAYEKWFAGWITPTVLDKPASVKGMQAQDVKYGQAFVVYNDNNKNEYYLIENRQQNVGIWDKQLPASGMMITHVDYDKNIWEWNNVNTIVNYSNQHGPEYAYLDNDHQRLTIFHADNEEGSSADSQAGDLYPFNGNNSLTDTSSPAATIYQGGTTMGKPITNITQNEDGSIDFDFMGGSNDNIISGIHFIENDEMSSFGQGVYSLDGRYMGTSANGLDKGIYIVNGKKIVK</sequence>
<dbReference type="InterPro" id="IPR008757">
    <property type="entry name" value="Peptidase_M6-like_domain"/>
</dbReference>
<feature type="chain" id="PRO_5025580848" evidence="1">
    <location>
        <begin position="26"/>
        <end position="586"/>
    </location>
</feature>
<evidence type="ECO:0000313" key="3">
    <source>
        <dbReference type="EMBL" id="MQP12506.1"/>
    </source>
</evidence>
<dbReference type="OrthoDB" id="9813478at2"/>
<organism evidence="3 4">
    <name type="scientific">Segatella copri</name>
    <dbReference type="NCBI Taxonomy" id="165179"/>
    <lineage>
        <taxon>Bacteria</taxon>
        <taxon>Pseudomonadati</taxon>
        <taxon>Bacteroidota</taxon>
        <taxon>Bacteroidia</taxon>
        <taxon>Bacteroidales</taxon>
        <taxon>Prevotellaceae</taxon>
        <taxon>Segatella</taxon>
    </lineage>
</organism>
<protein>
    <submittedName>
        <fullName evidence="3">M6 family metalloprotease domain-containing protein</fullName>
    </submittedName>
</protein>
<keyword evidence="3" id="KW-0378">Hydrolase</keyword>
<proteinExistence type="predicted"/>
<dbReference type="PANTHER" id="PTHR41775">
    <property type="entry name" value="SECRETED PROTEIN-RELATED"/>
    <property type="match status" value="1"/>
</dbReference>
<feature type="signal peptide" evidence="1">
    <location>
        <begin position="1"/>
        <end position="25"/>
    </location>
</feature>
<keyword evidence="1" id="KW-0732">Signal</keyword>
<keyword evidence="4" id="KW-1185">Reference proteome</keyword>
<gene>
    <name evidence="3" type="ORF">F7D20_11200</name>
</gene>
<evidence type="ECO:0000313" key="4">
    <source>
        <dbReference type="Proteomes" id="UP000384372"/>
    </source>
</evidence>
<evidence type="ECO:0000259" key="2">
    <source>
        <dbReference type="Pfam" id="PF05547"/>
    </source>
</evidence>
<name>A0A6A7WDR1_9BACT</name>
<dbReference type="RefSeq" id="WP_158464101.1">
    <property type="nucleotide sequence ID" value="NZ_VZAD01000085.1"/>
</dbReference>
<keyword evidence="3" id="KW-0645">Protease</keyword>
<evidence type="ECO:0000256" key="1">
    <source>
        <dbReference type="SAM" id="SignalP"/>
    </source>
</evidence>
<feature type="domain" description="Peptidase M6-like" evidence="2">
    <location>
        <begin position="135"/>
        <end position="362"/>
    </location>
</feature>
<keyword evidence="3" id="KW-0482">Metalloprotease</keyword>
<dbReference type="EMBL" id="VZAD01000085">
    <property type="protein sequence ID" value="MQP12506.1"/>
    <property type="molecule type" value="Genomic_DNA"/>
</dbReference>
<reference evidence="3 4" key="1">
    <citation type="submission" date="2019-09" db="EMBL/GenBank/DDBJ databases">
        <title>Distinct polysaccharide growth profiles of human intestinal Prevotella copri isolates.</title>
        <authorList>
            <person name="Fehlner-Peach H."/>
            <person name="Magnabosco C."/>
            <person name="Raghavan V."/>
            <person name="Scher J.U."/>
            <person name="Tett A."/>
            <person name="Cox L.M."/>
            <person name="Gottsegen C."/>
            <person name="Watters A."/>
            <person name="Wiltshire- Gordon J.D."/>
            <person name="Segata N."/>
            <person name="Bonneau R."/>
            <person name="Littman D.R."/>
        </authorList>
    </citation>
    <scope>NUCLEOTIDE SEQUENCE [LARGE SCALE GENOMIC DNA]</scope>
    <source>
        <strain evidence="4">iAQ1173</strain>
    </source>
</reference>
<dbReference type="GO" id="GO:0008237">
    <property type="term" value="F:metallopeptidase activity"/>
    <property type="evidence" value="ECO:0007669"/>
    <property type="project" value="UniProtKB-KW"/>
</dbReference>
<dbReference type="NCBIfam" id="TIGR03296">
    <property type="entry name" value="M6dom_TIGR03296"/>
    <property type="match status" value="1"/>
</dbReference>
<dbReference type="GO" id="GO:0006508">
    <property type="term" value="P:proteolysis"/>
    <property type="evidence" value="ECO:0007669"/>
    <property type="project" value="UniProtKB-KW"/>
</dbReference>
<dbReference type="Proteomes" id="UP000384372">
    <property type="component" value="Unassembled WGS sequence"/>
</dbReference>
<comment type="caution">
    <text evidence="3">The sequence shown here is derived from an EMBL/GenBank/DDBJ whole genome shotgun (WGS) entry which is preliminary data.</text>
</comment>